<sequence length="913" mass="101150">MTEDKTLFVYDYVNLKNRQLVRKNGKKRSLGDVNSKYRYHAPQQTQSVMGSLISLDFPETRAINTKSADAIISDQSQQIRNTYRKTFRASTLDAWSKPEPSLDNRPYSSLENRPQTAPDLLQDLQPQVNNNRIDNNNSRPHTTGNRTPSRKPPHPSGFMVVKMKPDGSVKNMGFKSVTQEIREWWEEDDKRQRDKARKAQSQNSKRYDSFAGQWLSFAGENEESEGVIEAFTGKVAKDEFYNIESRVGASVATQLKNGNKVRVGVNGTLQSNSLRVKKWKNDPEIKDKTVEDIFREARAKAPSPAPFRKEREGKTRTRAVEDLVPLSWTDQVAKPNVKVLGLCEATSPPARADLSERHPVVFHPLMKDGSKPQRSINLGKYRINQQSRSKIGIDGAESLNNRITHVTIDQIDRADSEYRELTDADYENLLKEKLRSVSMEAESEENEEDDAILESVGPRRTAEDLREASAYSIGKESDMSGLTVDKPATVRSQGSADLMGATQHGSRPERPYVRQVASAMPGTRQARSNDAQLSAPPRSMIRSAGSQRIQPPMDTTGQRLGARSAGSQRALSSASSRIKYSFDQKVTPRTAQSPRPNLARPGHLPRSKVSSISTGPQEGDSEYIKFSQQILKPGEGQGHDPGMNAIHQFHDLTYGQFESMRNTSISSMDDGGSVDSMNVHRGDPRQEKAHYHEDGTKCTCSAEAKRVMSAALSAMTRVSGDHSVINIPTAPMTPSDSDRNSLSDMDPLSSTSSFHRASLGEEDWKESSFDQSGYHAPEYQHQGTEGDSPTPSKEMVINRHDGLDSLGITPPRSAGKKRTVKFSDEIEEPFVPYTSPISTPRDPQHPGSAEGSLHSGEFVHSDNRPDLTASSMMSGEASGELSVLRAKIKADLQKTQAETEQDLRGMKSPAPGV</sequence>
<accession>A0A7M7PLC2</accession>
<feature type="region of interest" description="Disordered" evidence="1">
    <location>
        <begin position="892"/>
        <end position="913"/>
    </location>
</feature>
<feature type="compositionally biased region" description="Polar residues" evidence="1">
    <location>
        <begin position="742"/>
        <end position="755"/>
    </location>
</feature>
<feature type="region of interest" description="Disordered" evidence="1">
    <location>
        <begin position="128"/>
        <end position="157"/>
    </location>
</feature>
<dbReference type="RefSeq" id="XP_030851945.1">
    <property type="nucleotide sequence ID" value="XM_030996085.1"/>
</dbReference>
<feature type="region of interest" description="Disordered" evidence="1">
    <location>
        <begin position="724"/>
        <end position="875"/>
    </location>
</feature>
<dbReference type="KEGG" id="spu:100891212"/>
<feature type="compositionally biased region" description="Acidic residues" evidence="1">
    <location>
        <begin position="441"/>
        <end position="452"/>
    </location>
</feature>
<evidence type="ECO:0000256" key="1">
    <source>
        <dbReference type="SAM" id="MobiDB-lite"/>
    </source>
</evidence>
<feature type="region of interest" description="Disordered" evidence="1">
    <location>
        <begin position="518"/>
        <end position="619"/>
    </location>
</feature>
<feature type="region of interest" description="Disordered" evidence="1">
    <location>
        <begin position="439"/>
        <end position="465"/>
    </location>
</feature>
<dbReference type="OrthoDB" id="10027994at2759"/>
<dbReference type="EnsemblMetazoa" id="XM_030996087">
    <property type="protein sequence ID" value="XP_030851947"/>
    <property type="gene ID" value="LOC100891212"/>
</dbReference>
<dbReference type="RefSeq" id="XP_030851947.1">
    <property type="nucleotide sequence ID" value="XM_030996087.1"/>
</dbReference>
<evidence type="ECO:0000313" key="3">
    <source>
        <dbReference type="Proteomes" id="UP000007110"/>
    </source>
</evidence>
<dbReference type="RefSeq" id="XP_030851946.1">
    <property type="nucleotide sequence ID" value="XM_030996086.1"/>
</dbReference>
<feature type="compositionally biased region" description="Polar residues" evidence="1">
    <location>
        <begin position="781"/>
        <end position="791"/>
    </location>
</feature>
<feature type="compositionally biased region" description="Polar residues" evidence="1">
    <location>
        <begin position="544"/>
        <end position="558"/>
    </location>
</feature>
<dbReference type="AlphaFoldDB" id="A0A7M7PLC2"/>
<dbReference type="InParanoid" id="A0A7M7PLC2"/>
<proteinExistence type="predicted"/>
<protein>
    <submittedName>
        <fullName evidence="2">Uncharacterized protein</fullName>
    </submittedName>
</protein>
<reference evidence="2" key="2">
    <citation type="submission" date="2021-01" db="UniProtKB">
        <authorList>
            <consortium name="EnsemblMetazoa"/>
        </authorList>
    </citation>
    <scope>IDENTIFICATION</scope>
</reference>
<reference evidence="3" key="1">
    <citation type="submission" date="2015-02" db="EMBL/GenBank/DDBJ databases">
        <title>Genome sequencing for Strongylocentrotus purpuratus.</title>
        <authorList>
            <person name="Murali S."/>
            <person name="Liu Y."/>
            <person name="Vee V."/>
            <person name="English A."/>
            <person name="Wang M."/>
            <person name="Skinner E."/>
            <person name="Han Y."/>
            <person name="Muzny D.M."/>
            <person name="Worley K.C."/>
            <person name="Gibbs R.A."/>
        </authorList>
    </citation>
    <scope>NUCLEOTIDE SEQUENCE</scope>
</reference>
<keyword evidence="3" id="KW-1185">Reference proteome</keyword>
<evidence type="ECO:0000313" key="2">
    <source>
        <dbReference type="EnsemblMetazoa" id="XP_030851945"/>
    </source>
</evidence>
<name>A0A7M7PLC2_STRPU</name>
<dbReference type="EnsemblMetazoa" id="XM_030996085">
    <property type="protein sequence ID" value="XP_030851945"/>
    <property type="gene ID" value="LOC100891212"/>
</dbReference>
<dbReference type="GeneID" id="100891212"/>
<feature type="compositionally biased region" description="Polar residues" evidence="1">
    <location>
        <begin position="565"/>
        <end position="578"/>
    </location>
</feature>
<organism evidence="2 3">
    <name type="scientific">Strongylocentrotus purpuratus</name>
    <name type="common">Purple sea urchin</name>
    <dbReference type="NCBI Taxonomy" id="7668"/>
    <lineage>
        <taxon>Eukaryota</taxon>
        <taxon>Metazoa</taxon>
        <taxon>Echinodermata</taxon>
        <taxon>Eleutherozoa</taxon>
        <taxon>Echinozoa</taxon>
        <taxon>Echinoidea</taxon>
        <taxon>Euechinoidea</taxon>
        <taxon>Echinacea</taxon>
        <taxon>Camarodonta</taxon>
        <taxon>Echinidea</taxon>
        <taxon>Strongylocentrotidae</taxon>
        <taxon>Strongylocentrotus</taxon>
    </lineage>
</organism>
<dbReference type="Proteomes" id="UP000007110">
    <property type="component" value="Unassembled WGS sequence"/>
</dbReference>
<dbReference type="OMA" id="QASGFMW"/>
<feature type="region of interest" description="Disordered" evidence="1">
    <location>
        <begin position="95"/>
        <end position="114"/>
    </location>
</feature>
<dbReference type="EnsemblMetazoa" id="XM_030996086">
    <property type="protein sequence ID" value="XP_030851946"/>
    <property type="gene ID" value="LOC100891212"/>
</dbReference>
<feature type="compositionally biased region" description="Polar residues" evidence="1">
    <location>
        <begin position="138"/>
        <end position="147"/>
    </location>
</feature>